<accession>A0A098MAP4</accession>
<keyword evidence="3" id="KW-1185">Reference proteome</keyword>
<dbReference type="Proteomes" id="UP000029734">
    <property type="component" value="Unassembled WGS sequence"/>
</dbReference>
<sequence>MWIPVLLLLMATILCFFLMYKLIGIIPRLNKITASTFALLLTAIFTYEWVNNIINNLFMTMP</sequence>
<dbReference type="AlphaFoldDB" id="A0A098MAP4"/>
<organism evidence="2 3">
    <name type="scientific">Paenibacillus wynnii</name>
    <dbReference type="NCBI Taxonomy" id="268407"/>
    <lineage>
        <taxon>Bacteria</taxon>
        <taxon>Bacillati</taxon>
        <taxon>Bacillota</taxon>
        <taxon>Bacilli</taxon>
        <taxon>Bacillales</taxon>
        <taxon>Paenibacillaceae</taxon>
        <taxon>Paenibacillus</taxon>
    </lineage>
</organism>
<name>A0A098MAP4_9BACL</name>
<protein>
    <submittedName>
        <fullName evidence="2">Uncharacterized protein</fullName>
    </submittedName>
</protein>
<evidence type="ECO:0000256" key="1">
    <source>
        <dbReference type="SAM" id="Phobius"/>
    </source>
</evidence>
<feature type="transmembrane region" description="Helical" evidence="1">
    <location>
        <begin position="6"/>
        <end position="25"/>
    </location>
</feature>
<keyword evidence="1" id="KW-0472">Membrane</keyword>
<keyword evidence="1" id="KW-1133">Transmembrane helix</keyword>
<dbReference type="eggNOG" id="ENOG50307MC">
    <property type="taxonomic scope" value="Bacteria"/>
</dbReference>
<evidence type="ECO:0000313" key="3">
    <source>
        <dbReference type="Proteomes" id="UP000029734"/>
    </source>
</evidence>
<gene>
    <name evidence="2" type="ORF">PWYN_09920</name>
</gene>
<dbReference type="EMBL" id="JQCR01000002">
    <property type="protein sequence ID" value="KGE19619.1"/>
    <property type="molecule type" value="Genomic_DNA"/>
</dbReference>
<reference evidence="2 3" key="1">
    <citation type="submission" date="2014-08" db="EMBL/GenBank/DDBJ databases">
        <authorList>
            <person name="den Bakker H.C."/>
        </authorList>
    </citation>
    <scope>NUCLEOTIDE SEQUENCE [LARGE SCALE GENOMIC DNA]</scope>
    <source>
        <strain evidence="2 3">DSM 18334</strain>
    </source>
</reference>
<evidence type="ECO:0000313" key="2">
    <source>
        <dbReference type="EMBL" id="KGE19619.1"/>
    </source>
</evidence>
<keyword evidence="1" id="KW-0812">Transmembrane</keyword>
<comment type="caution">
    <text evidence="2">The sequence shown here is derived from an EMBL/GenBank/DDBJ whole genome shotgun (WGS) entry which is preliminary data.</text>
</comment>
<proteinExistence type="predicted"/>
<reference evidence="2 3" key="2">
    <citation type="submission" date="2014-10" db="EMBL/GenBank/DDBJ databases">
        <title>Comparative genomics of the Paenibacillus odorifer group.</title>
        <authorList>
            <person name="Tsai Y.-C."/>
            <person name="Martin N."/>
            <person name="Korlach J."/>
            <person name="Wiedmann M."/>
        </authorList>
    </citation>
    <scope>NUCLEOTIDE SEQUENCE [LARGE SCALE GENOMIC DNA]</scope>
    <source>
        <strain evidence="2 3">DSM 18334</strain>
    </source>
</reference>
<feature type="transmembrane region" description="Helical" evidence="1">
    <location>
        <begin position="32"/>
        <end position="50"/>
    </location>
</feature>